<evidence type="ECO:0000313" key="2">
    <source>
        <dbReference type="Proteomes" id="UP000650466"/>
    </source>
</evidence>
<dbReference type="Proteomes" id="UP000650466">
    <property type="component" value="Unassembled WGS sequence"/>
</dbReference>
<gene>
    <name evidence="1" type="ORF">ICC18_26975</name>
</gene>
<reference evidence="1" key="1">
    <citation type="submission" date="2020-09" db="EMBL/GenBank/DDBJ databases">
        <title>Draft Genome Sequence of Paenibacillus sp. WST5.</title>
        <authorList>
            <person name="Bao Z."/>
        </authorList>
    </citation>
    <scope>NUCLEOTIDE SEQUENCE</scope>
    <source>
        <strain evidence="1">WST5</strain>
    </source>
</reference>
<dbReference type="EMBL" id="JACVVD010000012">
    <property type="protein sequence ID" value="MBD0383726.1"/>
    <property type="molecule type" value="Genomic_DNA"/>
</dbReference>
<accession>A0A926QLB3</accession>
<name>A0A926QLB3_9BACL</name>
<keyword evidence="2" id="KW-1185">Reference proteome</keyword>
<protein>
    <submittedName>
        <fullName evidence="1">Uncharacterized protein</fullName>
    </submittedName>
</protein>
<organism evidence="1 2">
    <name type="scientific">Paenibacillus sedimenti</name>
    <dbReference type="NCBI Taxonomy" id="2770274"/>
    <lineage>
        <taxon>Bacteria</taxon>
        <taxon>Bacillati</taxon>
        <taxon>Bacillota</taxon>
        <taxon>Bacilli</taxon>
        <taxon>Bacillales</taxon>
        <taxon>Paenibacillaceae</taxon>
        <taxon>Paenibacillus</taxon>
    </lineage>
</organism>
<evidence type="ECO:0000313" key="1">
    <source>
        <dbReference type="EMBL" id="MBD0383726.1"/>
    </source>
</evidence>
<proteinExistence type="predicted"/>
<dbReference type="AlphaFoldDB" id="A0A926QLB3"/>
<sequence length="50" mass="5723">MFVELTDLHDKGCRYHRQPLQLTKQNSGTREQIAGGNCSCFYTNAVYQVT</sequence>
<comment type="caution">
    <text evidence="1">The sequence shown here is derived from an EMBL/GenBank/DDBJ whole genome shotgun (WGS) entry which is preliminary data.</text>
</comment>